<dbReference type="GO" id="GO:0019622">
    <property type="term" value="P:3-(3-hydroxy)phenylpropionate catabolic process"/>
    <property type="evidence" value="ECO:0007669"/>
    <property type="project" value="TreeGrafter"/>
</dbReference>
<dbReference type="Pfam" id="PF01494">
    <property type="entry name" value="FAD_binding_3"/>
    <property type="match status" value="1"/>
</dbReference>
<dbReference type="PRINTS" id="PR00420">
    <property type="entry name" value="RNGMNOXGNASE"/>
</dbReference>
<evidence type="ECO:0000256" key="1">
    <source>
        <dbReference type="ARBA" id="ARBA00023002"/>
    </source>
</evidence>
<dbReference type="EMBL" id="RXOE01000005">
    <property type="protein sequence ID" value="RTQ32866.1"/>
    <property type="molecule type" value="Genomic_DNA"/>
</dbReference>
<comment type="caution">
    <text evidence="3">The sequence shown here is derived from an EMBL/GenBank/DDBJ whole genome shotgun (WGS) entry which is preliminary data.</text>
</comment>
<dbReference type="AlphaFoldDB" id="A0A3S0JUA3"/>
<dbReference type="Proteomes" id="UP000267418">
    <property type="component" value="Unassembled WGS sequence"/>
</dbReference>
<dbReference type="SUPFAM" id="SSF51905">
    <property type="entry name" value="FAD/NAD(P)-binding domain"/>
    <property type="match status" value="1"/>
</dbReference>
<evidence type="ECO:0000313" key="4">
    <source>
        <dbReference type="Proteomes" id="UP000267418"/>
    </source>
</evidence>
<dbReference type="Gene3D" id="3.30.9.10">
    <property type="entry name" value="D-Amino Acid Oxidase, subunit A, domain 2"/>
    <property type="match status" value="1"/>
</dbReference>
<proteinExistence type="predicted"/>
<feature type="domain" description="FAD-binding" evidence="2">
    <location>
        <begin position="13"/>
        <end position="356"/>
    </location>
</feature>
<dbReference type="GO" id="GO:0008688">
    <property type="term" value="F:3-(3-hydroxyphenyl)propionate hydroxylase activity"/>
    <property type="evidence" value="ECO:0007669"/>
    <property type="project" value="TreeGrafter"/>
</dbReference>
<dbReference type="InterPro" id="IPR036188">
    <property type="entry name" value="FAD/NAD-bd_sf"/>
</dbReference>
<organism evidence="3 4">
    <name type="scientific">Variovorax gossypii</name>
    <dbReference type="NCBI Taxonomy" id="1679495"/>
    <lineage>
        <taxon>Bacteria</taxon>
        <taxon>Pseudomonadati</taxon>
        <taxon>Pseudomonadota</taxon>
        <taxon>Betaproteobacteria</taxon>
        <taxon>Burkholderiales</taxon>
        <taxon>Comamonadaceae</taxon>
        <taxon>Variovorax</taxon>
    </lineage>
</organism>
<name>A0A3S0JUA3_9BURK</name>
<dbReference type="GO" id="GO:0071949">
    <property type="term" value="F:FAD binding"/>
    <property type="evidence" value="ECO:0007669"/>
    <property type="project" value="InterPro"/>
</dbReference>
<dbReference type="InterPro" id="IPR050631">
    <property type="entry name" value="PheA/TfdB_FAD_monoxygenase"/>
</dbReference>
<accession>A0A3S0JUA3</accession>
<dbReference type="PANTHER" id="PTHR43476:SF3">
    <property type="entry name" value="FAD-BINDING MONOOXYGENASE"/>
    <property type="match status" value="1"/>
</dbReference>
<dbReference type="NCBIfam" id="NF004829">
    <property type="entry name" value="PRK06183.1-3"/>
    <property type="match status" value="1"/>
</dbReference>
<dbReference type="InterPro" id="IPR002938">
    <property type="entry name" value="FAD-bd"/>
</dbReference>
<dbReference type="Gene3D" id="3.50.50.60">
    <property type="entry name" value="FAD/NAD(P)-binding domain"/>
    <property type="match status" value="1"/>
</dbReference>
<dbReference type="PANTHER" id="PTHR43476">
    <property type="entry name" value="3-(3-HYDROXY-PHENYL)PROPIONATE/3-HYDROXYCINNAMIC ACID HYDROXYLASE"/>
    <property type="match status" value="1"/>
</dbReference>
<keyword evidence="4" id="KW-1185">Reference proteome</keyword>
<keyword evidence="1" id="KW-0560">Oxidoreductase</keyword>
<evidence type="ECO:0000259" key="2">
    <source>
        <dbReference type="Pfam" id="PF01494"/>
    </source>
</evidence>
<reference evidence="3 4" key="1">
    <citation type="submission" date="2018-12" db="EMBL/GenBank/DDBJ databases">
        <title>The genome of Variovorax gossypii DSM 100435.</title>
        <authorList>
            <person name="Gao J."/>
            <person name="Sun J."/>
        </authorList>
    </citation>
    <scope>NUCLEOTIDE SEQUENCE [LARGE SCALE GENOMIC DNA]</scope>
    <source>
        <strain evidence="3 4">DSM 100435</strain>
    </source>
</reference>
<dbReference type="OrthoDB" id="3443359at2"/>
<sequence length="538" mass="58556">MNDMPPSLNAPLDVAIVGFGPVGASLAALLGQRGRRVAVFDKSDQIYPLPRAFALDHEAMRTFQQIGIAGALAAHMTPYRPTLYQGCDGEPIQHFDMGPSPYPLAWAPSYTFNQPALEAALREAVAALPSVQVHLGHEVTDVEEGSPEACDGAVLTVRTPQGEVSQLRARYVVACDGGTSLMRKRLGLRLKSLDFDEPWIVVDMHVHESKLADLPATNIQYCHPSRPCTYVVGPGTHRRWEFLLMPDEAEQREMPHDAIWKLLAPWLAPTEARIWRAATYRFHAVVLEQWRKGSVLLAGDSAHQMPPFLAQGMCQGLRDALNLAWKLDAVLDGRASDGLLDSYGTERGPQVEEVTATVKRLGQIICERDPVRAAQRDRELRAQQGNQVKVQLRQNLLPGIRHGLIDSGQAPEGTPFPQPIVRVAGAGAAGDAQMMDELVPPGFLLVMRDAPAAAQLAQWQGALAALRARIVCMADAASPPGVLSLSEADGLLARWFEQHGCRAALVRPDHAVYGVAKDTDGIQALLQRACMRLGVACD</sequence>
<protein>
    <submittedName>
        <fullName evidence="3">Bifunctional 3-(3-hydroxy-phenyl)propionate/3-hydroxycinnamic acid hydroxylase</fullName>
    </submittedName>
</protein>
<evidence type="ECO:0000313" key="3">
    <source>
        <dbReference type="EMBL" id="RTQ32866.1"/>
    </source>
</evidence>
<gene>
    <name evidence="3" type="ORF">EJP69_19335</name>
</gene>